<reference evidence="2" key="1">
    <citation type="journal article" date="2015" name="Nature">
        <title>Complex archaea that bridge the gap between prokaryotes and eukaryotes.</title>
        <authorList>
            <person name="Spang A."/>
            <person name="Saw J.H."/>
            <person name="Jorgensen S.L."/>
            <person name="Zaremba-Niedzwiedzka K."/>
            <person name="Martijn J."/>
            <person name="Lind A.E."/>
            <person name="van Eijk R."/>
            <person name="Schleper C."/>
            <person name="Guy L."/>
            <person name="Ettema T.J."/>
        </authorList>
    </citation>
    <scope>NUCLEOTIDE SEQUENCE</scope>
</reference>
<dbReference type="AlphaFoldDB" id="A0A0F9HCY5"/>
<dbReference type="InterPro" id="IPR028098">
    <property type="entry name" value="Glyco_trans_4-like_N"/>
</dbReference>
<dbReference type="EMBL" id="LAZR01025103">
    <property type="protein sequence ID" value="KKL72982.1"/>
    <property type="molecule type" value="Genomic_DNA"/>
</dbReference>
<gene>
    <name evidence="2" type="ORF">LCGC14_2079470</name>
</gene>
<dbReference type="SUPFAM" id="SSF53756">
    <property type="entry name" value="UDP-Glycosyltransferase/glycogen phosphorylase"/>
    <property type="match status" value="1"/>
</dbReference>
<name>A0A0F9HCY5_9ZZZZ</name>
<dbReference type="Pfam" id="PF13692">
    <property type="entry name" value="Glyco_trans_1_4"/>
    <property type="match status" value="1"/>
</dbReference>
<organism evidence="2">
    <name type="scientific">marine sediment metagenome</name>
    <dbReference type="NCBI Taxonomy" id="412755"/>
    <lineage>
        <taxon>unclassified sequences</taxon>
        <taxon>metagenomes</taxon>
        <taxon>ecological metagenomes</taxon>
    </lineage>
</organism>
<comment type="caution">
    <text evidence="2">The sequence shown here is derived from an EMBL/GenBank/DDBJ whole genome shotgun (WGS) entry which is preliminary data.</text>
</comment>
<sequence length="373" mass="42464">MKIFYLSNSIIPSCQANSFQVMKMCEAFVQAGQDVTLFGIRGSGRKADIWEHYGLSKRFTVQRMRRLPFGRTYDCSLRSALRAIRGRPDWVFCRDIVAGTLTAKWGIPTIVELHHPTHGRWLLRLIFRAKGLRKIVLISDALKRILCAEYEDFPPDEKVLVLPDAVNAEQFATLPTPPQARQICGLAEAPTVGYAGHFYPGRGIELILEIARSLQQYHFVLIGGYAEDVQRFSRQTRGEGLSNVQFAGFIPNPNLPMYLAACDVLLMPYQQKTDRDEGCNTCRWMSPMKMFEYMAAGRAIISSDLPVLHEVLNKTNSVFCNPTDVQEWTEAVKNILDAAPLREALAARAQKDVKQYTWIKRAERIIEQMEMER</sequence>
<evidence type="ECO:0000259" key="1">
    <source>
        <dbReference type="Pfam" id="PF13439"/>
    </source>
</evidence>
<proteinExistence type="predicted"/>
<evidence type="ECO:0000313" key="2">
    <source>
        <dbReference type="EMBL" id="KKL72982.1"/>
    </source>
</evidence>
<feature type="domain" description="Glycosyltransferase subfamily 4-like N-terminal" evidence="1">
    <location>
        <begin position="21"/>
        <end position="169"/>
    </location>
</feature>
<dbReference type="Gene3D" id="3.40.50.2000">
    <property type="entry name" value="Glycogen Phosphorylase B"/>
    <property type="match status" value="2"/>
</dbReference>
<dbReference type="PANTHER" id="PTHR12526">
    <property type="entry name" value="GLYCOSYLTRANSFERASE"/>
    <property type="match status" value="1"/>
</dbReference>
<accession>A0A0F9HCY5</accession>
<dbReference type="CDD" id="cd03801">
    <property type="entry name" value="GT4_PimA-like"/>
    <property type="match status" value="1"/>
</dbReference>
<dbReference type="Pfam" id="PF13439">
    <property type="entry name" value="Glyco_transf_4"/>
    <property type="match status" value="1"/>
</dbReference>
<protein>
    <recommendedName>
        <fullName evidence="1">Glycosyltransferase subfamily 4-like N-terminal domain-containing protein</fullName>
    </recommendedName>
</protein>